<evidence type="ECO:0000313" key="4">
    <source>
        <dbReference type="EMBL" id="KKT47547.1"/>
    </source>
</evidence>
<organism evidence="4 5">
    <name type="scientific">Candidatus Gottesmanbacteria bacterium GW2011_GWA2_44_17</name>
    <dbReference type="NCBI Taxonomy" id="1618444"/>
    <lineage>
        <taxon>Bacteria</taxon>
        <taxon>Candidatus Gottesmaniibacteriota</taxon>
    </lineage>
</organism>
<evidence type="ECO:0000313" key="5">
    <source>
        <dbReference type="Proteomes" id="UP000034063"/>
    </source>
</evidence>
<protein>
    <recommendedName>
        <fullName evidence="3">Glycosyl transferase family 1 domain-containing protein</fullName>
    </recommendedName>
</protein>
<dbReference type="InterPro" id="IPR001296">
    <property type="entry name" value="Glyco_trans_1"/>
</dbReference>
<evidence type="ECO:0000259" key="3">
    <source>
        <dbReference type="Pfam" id="PF00534"/>
    </source>
</evidence>
<sequence length="450" mass="50951">MKIKKSLIEKYNNRENLIVISSYPRKGELYSGNVGGIASFAKNTVMNMDQQVVVIAESFGRKGYYEEGKSLVIRAFERNRFAMWLQILAILWQFRKTRKVLFQFDFALYGDMVVSALALPFLFTVRILGFDVSIVVHSIVTDVFNLTGHLGLNTGLMGRIKGHILNAVFRLFYRLLGFAVEKVIVNDESLKRKLSSYISEEKIAAIPHGTDISLGPVRKKRARKILGYGEDEQVVLYFGFVNWFKGADLFVSSFAKITKLAGKKVRFIMAGGESATLSQKSHYRTYFVNLYHQIEQSENIELTGFVPQSKLALYFSAADLVVFPYRALIGASGALSLAFSYKKPFILSERLAPMLRSVDCRAAMKRNGLTEADFTFHLSNQACVEKTRLVLLNGAKQKLSRLAGQLRRERNWQYTSRMFTRLIYAADAQTVEVPIGQKKAYSFAESEKSV</sequence>
<accession>A0A0G1JUE5</accession>
<keyword evidence="2" id="KW-0812">Transmembrane</keyword>
<evidence type="ECO:0000256" key="2">
    <source>
        <dbReference type="SAM" id="Phobius"/>
    </source>
</evidence>
<evidence type="ECO:0000256" key="1">
    <source>
        <dbReference type="ARBA" id="ARBA00022679"/>
    </source>
</evidence>
<proteinExistence type="predicted"/>
<dbReference type="SUPFAM" id="SSF53756">
    <property type="entry name" value="UDP-Glycosyltransferase/glycogen phosphorylase"/>
    <property type="match status" value="1"/>
</dbReference>
<dbReference type="Pfam" id="PF00534">
    <property type="entry name" value="Glycos_transf_1"/>
    <property type="match status" value="1"/>
</dbReference>
<keyword evidence="2" id="KW-0472">Membrane</keyword>
<comment type="caution">
    <text evidence="4">The sequence shown here is derived from an EMBL/GenBank/DDBJ whole genome shotgun (WGS) entry which is preliminary data.</text>
</comment>
<feature type="domain" description="Glycosyl transferase family 1" evidence="3">
    <location>
        <begin position="220"/>
        <end position="327"/>
    </location>
</feature>
<dbReference type="Gene3D" id="3.40.50.2000">
    <property type="entry name" value="Glycogen Phosphorylase B"/>
    <property type="match status" value="2"/>
</dbReference>
<dbReference type="PANTHER" id="PTHR46401:SF2">
    <property type="entry name" value="GLYCOSYLTRANSFERASE WBBK-RELATED"/>
    <property type="match status" value="1"/>
</dbReference>
<dbReference type="Proteomes" id="UP000034063">
    <property type="component" value="Unassembled WGS sequence"/>
</dbReference>
<dbReference type="PANTHER" id="PTHR46401">
    <property type="entry name" value="GLYCOSYLTRANSFERASE WBBK-RELATED"/>
    <property type="match status" value="1"/>
</dbReference>
<dbReference type="EMBL" id="LCIB01000006">
    <property type="protein sequence ID" value="KKT47547.1"/>
    <property type="molecule type" value="Genomic_DNA"/>
</dbReference>
<keyword evidence="2" id="KW-1133">Transmembrane helix</keyword>
<keyword evidence="1" id="KW-0808">Transferase</keyword>
<dbReference type="GO" id="GO:0016757">
    <property type="term" value="F:glycosyltransferase activity"/>
    <property type="evidence" value="ECO:0007669"/>
    <property type="project" value="InterPro"/>
</dbReference>
<feature type="transmembrane region" description="Helical" evidence="2">
    <location>
        <begin position="100"/>
        <end position="123"/>
    </location>
</feature>
<dbReference type="AlphaFoldDB" id="A0A0G1JUE5"/>
<reference evidence="4 5" key="1">
    <citation type="journal article" date="2015" name="Nature">
        <title>rRNA introns, odd ribosomes, and small enigmatic genomes across a large radiation of phyla.</title>
        <authorList>
            <person name="Brown C.T."/>
            <person name="Hug L.A."/>
            <person name="Thomas B.C."/>
            <person name="Sharon I."/>
            <person name="Castelle C.J."/>
            <person name="Singh A."/>
            <person name="Wilkins M.J."/>
            <person name="Williams K.H."/>
            <person name="Banfield J.F."/>
        </authorList>
    </citation>
    <scope>NUCLEOTIDE SEQUENCE [LARGE SCALE GENOMIC DNA]</scope>
</reference>
<gene>
    <name evidence="4" type="ORF">UW37_C0006G0010</name>
</gene>
<name>A0A0G1JUE5_9BACT</name>